<dbReference type="AlphaFoldDB" id="A0A0A2KZL0"/>
<dbReference type="HOGENOM" id="CLU_029272_1_0_1"/>
<dbReference type="OrthoDB" id="4074350at2759"/>
<dbReference type="SUPFAM" id="SSF50630">
    <property type="entry name" value="Acid proteases"/>
    <property type="match status" value="1"/>
</dbReference>
<sequence length="547" mass="58339">MVTKMSFSQMRRGRSGITFLLFALLDFGSADTLPLTMRWSTKGFGPDGPWNAVLVELGSAREEIALYPGGWWTSYIILSSYCSNLTTSLYCYADDADISQTNAIPVYGKAHRSIDTMSISGTDIPNTNLITVEDGYQTYPGGKNYPLEVGTLALGAQGTNQTFGGIGGNIVTGWLWDVLKGIESYTYGMHIGSSSLSIPGSLMLGGYDQSRVLGDVSAQPHTGSSAPINLLDVSLGVAAGSSPWNFSSKEGLLSQGNSSLLGGTTIIAAPVDPYLYLPQSSCDAIAAELPYQRIITSPSYLAFTFTKDSTNTQNLTIKVPFALLNLTLDAPLVDRPMAYFPCYGTGGIYALGRAFLQAAFIGANMKIGATNWFLAQAPGPGYARIASETILAEDATTLVSSHNSWEASWSAYWTPLTSNGATGKNSTDSGNPATGATTSKASESSDSEGLSLGTKAGVGAGCGAAGLFLVILLVFWLVRRRRRQQQKWSPAQQASMGHMSNGSSVQYSYTNRAKPHEIMELGDNQPYQGPFEMGPGKTFSIDYQKQL</sequence>
<dbReference type="EMBL" id="JQFZ01000275">
    <property type="protein sequence ID" value="KGO51995.1"/>
    <property type="molecule type" value="Genomic_DNA"/>
</dbReference>
<protein>
    <submittedName>
        <fullName evidence="3">Peptidase aspartic</fullName>
    </submittedName>
</protein>
<dbReference type="Proteomes" id="UP000030143">
    <property type="component" value="Unassembled WGS sequence"/>
</dbReference>
<keyword evidence="2" id="KW-0472">Membrane</keyword>
<dbReference type="VEuPathDB" id="FungiDB:PEXP_013660"/>
<evidence type="ECO:0000313" key="3">
    <source>
        <dbReference type="EMBL" id="KGO51995.1"/>
    </source>
</evidence>
<dbReference type="InterPro" id="IPR021109">
    <property type="entry name" value="Peptidase_aspartic_dom_sf"/>
</dbReference>
<feature type="compositionally biased region" description="Low complexity" evidence="1">
    <location>
        <begin position="436"/>
        <end position="450"/>
    </location>
</feature>
<feature type="compositionally biased region" description="Polar residues" evidence="1">
    <location>
        <begin position="421"/>
        <end position="435"/>
    </location>
</feature>
<gene>
    <name evidence="3" type="ORF">PEX2_064570</name>
</gene>
<feature type="region of interest" description="Disordered" evidence="1">
    <location>
        <begin position="421"/>
        <end position="450"/>
    </location>
</feature>
<reference evidence="3 4" key="1">
    <citation type="journal article" date="2015" name="Mol. Plant Microbe Interact.">
        <title>Genome, transcriptome, and functional analyses of Penicillium expansum provide new insights into secondary metabolism and pathogenicity.</title>
        <authorList>
            <person name="Ballester A.R."/>
            <person name="Marcet-Houben M."/>
            <person name="Levin E."/>
            <person name="Sela N."/>
            <person name="Selma-Lazaro C."/>
            <person name="Carmona L."/>
            <person name="Wisniewski M."/>
            <person name="Droby S."/>
            <person name="Gonzalez-Candelas L."/>
            <person name="Gabaldon T."/>
        </authorList>
    </citation>
    <scope>NUCLEOTIDE SEQUENCE [LARGE SCALE GENOMIC DNA]</scope>
    <source>
        <strain evidence="3 4">MD-8</strain>
    </source>
</reference>
<dbReference type="GeneID" id="27679148"/>
<dbReference type="RefSeq" id="XP_016594793.1">
    <property type="nucleotide sequence ID" value="XM_016743728.1"/>
</dbReference>
<accession>A0A0A2KZL0</accession>
<comment type="caution">
    <text evidence="3">The sequence shown here is derived from an EMBL/GenBank/DDBJ whole genome shotgun (WGS) entry which is preliminary data.</text>
</comment>
<keyword evidence="4" id="KW-1185">Reference proteome</keyword>
<keyword evidence="2" id="KW-1133">Transmembrane helix</keyword>
<name>A0A0A2KZL0_PENEN</name>
<evidence type="ECO:0000256" key="2">
    <source>
        <dbReference type="SAM" id="Phobius"/>
    </source>
</evidence>
<dbReference type="PhylomeDB" id="A0A0A2KZL0"/>
<dbReference type="Gene3D" id="2.40.70.10">
    <property type="entry name" value="Acid Proteases"/>
    <property type="match status" value="1"/>
</dbReference>
<organism evidence="3 4">
    <name type="scientific">Penicillium expansum</name>
    <name type="common">Blue mold rot fungus</name>
    <dbReference type="NCBI Taxonomy" id="27334"/>
    <lineage>
        <taxon>Eukaryota</taxon>
        <taxon>Fungi</taxon>
        <taxon>Dikarya</taxon>
        <taxon>Ascomycota</taxon>
        <taxon>Pezizomycotina</taxon>
        <taxon>Eurotiomycetes</taxon>
        <taxon>Eurotiomycetidae</taxon>
        <taxon>Eurotiales</taxon>
        <taxon>Aspergillaceae</taxon>
        <taxon>Penicillium</taxon>
    </lineage>
</organism>
<evidence type="ECO:0000256" key="1">
    <source>
        <dbReference type="SAM" id="MobiDB-lite"/>
    </source>
</evidence>
<feature type="transmembrane region" description="Helical" evidence="2">
    <location>
        <begin position="456"/>
        <end position="478"/>
    </location>
</feature>
<proteinExistence type="predicted"/>
<dbReference type="STRING" id="27334.A0A0A2KZL0"/>
<keyword evidence="2" id="KW-0812">Transmembrane</keyword>
<evidence type="ECO:0000313" key="4">
    <source>
        <dbReference type="Proteomes" id="UP000030143"/>
    </source>
</evidence>